<dbReference type="RefSeq" id="WP_208320691.1">
    <property type="nucleotide sequence ID" value="NZ_SOEF01000032.1"/>
</dbReference>
<evidence type="ECO:0000313" key="1">
    <source>
        <dbReference type="EMBL" id="TDX39365.1"/>
    </source>
</evidence>
<protein>
    <submittedName>
        <fullName evidence="1">Uncharacterized protein</fullName>
    </submittedName>
</protein>
<organism evidence="1 2">
    <name type="scientific">Halanaerobium congolense</name>
    <dbReference type="NCBI Taxonomy" id="54121"/>
    <lineage>
        <taxon>Bacteria</taxon>
        <taxon>Bacillati</taxon>
        <taxon>Bacillota</taxon>
        <taxon>Clostridia</taxon>
        <taxon>Halanaerobiales</taxon>
        <taxon>Halanaerobiaceae</taxon>
        <taxon>Halanaerobium</taxon>
    </lineage>
</organism>
<accession>A0A4R8GDU9</accession>
<gene>
    <name evidence="1" type="ORF">C7954_13234</name>
</gene>
<reference evidence="1 2" key="1">
    <citation type="submission" date="2019-03" db="EMBL/GenBank/DDBJ databases">
        <title>Subsurface microbial communities from deep shales in Ohio and West Virginia, USA.</title>
        <authorList>
            <person name="Wrighton K."/>
        </authorList>
    </citation>
    <scope>NUCLEOTIDE SEQUENCE [LARGE SCALE GENOMIC DNA]</scope>
    <source>
        <strain evidence="1 2">DSMZ 11287</strain>
    </source>
</reference>
<dbReference type="AlphaFoldDB" id="A0A4R8GDU9"/>
<comment type="caution">
    <text evidence="1">The sequence shown here is derived from an EMBL/GenBank/DDBJ whole genome shotgun (WGS) entry which is preliminary data.</text>
</comment>
<name>A0A4R8GDU9_9FIRM</name>
<dbReference type="GeneID" id="57013559"/>
<proteinExistence type="predicted"/>
<dbReference type="Proteomes" id="UP000295472">
    <property type="component" value="Unassembled WGS sequence"/>
</dbReference>
<evidence type="ECO:0000313" key="2">
    <source>
        <dbReference type="Proteomes" id="UP000295472"/>
    </source>
</evidence>
<sequence length="72" mass="8377">MNILIEVIEAHSDQGKRVVDKIAVLDKFTNSGEAMSSYKELHKKNPEKELYVAHTRKKELEIEERKRLGVRV</sequence>
<dbReference type="EMBL" id="SOEF01000032">
    <property type="protein sequence ID" value="TDX39365.1"/>
    <property type="molecule type" value="Genomic_DNA"/>
</dbReference>